<dbReference type="EMBL" id="JAUFQC010000027">
    <property type="protein sequence ID" value="MDN3611548.1"/>
    <property type="molecule type" value="Genomic_DNA"/>
</dbReference>
<dbReference type="PANTHER" id="PTHR43212">
    <property type="entry name" value="QUERCETIN 2,3-DIOXYGENASE"/>
    <property type="match status" value="1"/>
</dbReference>
<evidence type="ECO:0000256" key="2">
    <source>
        <dbReference type="RuleBase" id="RU003457"/>
    </source>
</evidence>
<dbReference type="InterPro" id="IPR014710">
    <property type="entry name" value="RmlC-like_jellyroll"/>
</dbReference>
<feature type="domain" description="Pirin N-terminal" evidence="3">
    <location>
        <begin position="6"/>
        <end position="119"/>
    </location>
</feature>
<reference evidence="6" key="1">
    <citation type="journal article" date="2019" name="Int. J. Syst. Evol. Microbiol.">
        <title>The Global Catalogue of Microorganisms (GCM) 10K type strain sequencing project: providing services to taxonomists for standard genome sequencing and annotation.</title>
        <authorList>
            <consortium name="The Broad Institute Genomics Platform"/>
            <consortium name="The Broad Institute Genome Sequencing Center for Infectious Disease"/>
            <person name="Wu L."/>
            <person name="Ma J."/>
        </authorList>
    </citation>
    <scope>NUCLEOTIDE SEQUENCE [LARGE SCALE GENOMIC DNA]</scope>
    <source>
        <strain evidence="6">CECT 7398</strain>
    </source>
</reference>
<comment type="caution">
    <text evidence="5">The sequence shown here is derived from an EMBL/GenBank/DDBJ whole genome shotgun (WGS) entry which is preliminary data.</text>
</comment>
<evidence type="ECO:0000256" key="1">
    <source>
        <dbReference type="ARBA" id="ARBA00008416"/>
    </source>
</evidence>
<evidence type="ECO:0000313" key="6">
    <source>
        <dbReference type="Proteomes" id="UP001238540"/>
    </source>
</evidence>
<keyword evidence="6" id="KW-1185">Reference proteome</keyword>
<dbReference type="InterPro" id="IPR012093">
    <property type="entry name" value="Pirin"/>
</dbReference>
<proteinExistence type="inferred from homology"/>
<dbReference type="Gene3D" id="2.60.120.10">
    <property type="entry name" value="Jelly Rolls"/>
    <property type="match status" value="2"/>
</dbReference>
<dbReference type="Proteomes" id="UP001238540">
    <property type="component" value="Unassembled WGS sequence"/>
</dbReference>
<dbReference type="Pfam" id="PF02678">
    <property type="entry name" value="Pirin"/>
    <property type="match status" value="1"/>
</dbReference>
<evidence type="ECO:0000259" key="4">
    <source>
        <dbReference type="Pfam" id="PF17954"/>
    </source>
</evidence>
<organism evidence="5 6">
    <name type="scientific">Vibrio ostreicida</name>
    <dbReference type="NCBI Taxonomy" id="526588"/>
    <lineage>
        <taxon>Bacteria</taxon>
        <taxon>Pseudomonadati</taxon>
        <taxon>Pseudomonadota</taxon>
        <taxon>Gammaproteobacteria</taxon>
        <taxon>Vibrionales</taxon>
        <taxon>Vibrionaceae</taxon>
        <taxon>Vibrio</taxon>
    </lineage>
</organism>
<dbReference type="InterPro" id="IPR011051">
    <property type="entry name" value="RmlC_Cupin_sf"/>
</dbReference>
<dbReference type="CDD" id="cd02910">
    <property type="entry name" value="cupin_Yhhw_N"/>
    <property type="match status" value="1"/>
</dbReference>
<dbReference type="PIRSF" id="PIRSF006232">
    <property type="entry name" value="Pirin"/>
    <property type="match status" value="1"/>
</dbReference>
<dbReference type="Pfam" id="PF17954">
    <property type="entry name" value="Pirin_C_2"/>
    <property type="match status" value="1"/>
</dbReference>
<feature type="domain" description="Quercetin 2,3-dioxygenase C-terminal cupin" evidence="4">
    <location>
        <begin position="144"/>
        <end position="230"/>
    </location>
</feature>
<dbReference type="PANTHER" id="PTHR43212:SF3">
    <property type="entry name" value="QUERCETIN 2,3-DIOXYGENASE"/>
    <property type="match status" value="1"/>
</dbReference>
<gene>
    <name evidence="5" type="ORF">QWZ16_18275</name>
</gene>
<dbReference type="InterPro" id="IPR041602">
    <property type="entry name" value="Quercetinase_C"/>
</dbReference>
<evidence type="ECO:0000259" key="3">
    <source>
        <dbReference type="Pfam" id="PF02678"/>
    </source>
</evidence>
<comment type="similarity">
    <text evidence="1 2">Belongs to the pirin family.</text>
</comment>
<name>A0ABT8BY17_9VIBR</name>
<sequence length="231" mass="25659">MITVRKSHQRGTAHLGWLDSQHTFSFGHYYDSQQMGFSVLRVLNDDRVKPGAGFDTHGHQDMEIISLVLQGTIEHQDSEGNIKTLPAGEFQLMSAGKGIRHSEYNRSDHEPLRFLQIWIQPEMVGGSPNYQQKDFGQQTGLTTIITPDGAHGTLQIKQDVKMHQLIVPAGESLQLAITEGRRVYVHQISQSLQLNQTLLESGDGAKVDNLLNVTFTNMGASNAKALVFDLP</sequence>
<accession>A0ABT8BY17</accession>
<dbReference type="InterPro" id="IPR003829">
    <property type="entry name" value="Pirin_N_dom"/>
</dbReference>
<protein>
    <submittedName>
        <fullName evidence="5">Pirin family protein</fullName>
    </submittedName>
</protein>
<dbReference type="SUPFAM" id="SSF51182">
    <property type="entry name" value="RmlC-like cupins"/>
    <property type="match status" value="1"/>
</dbReference>
<evidence type="ECO:0000313" key="5">
    <source>
        <dbReference type="EMBL" id="MDN3611548.1"/>
    </source>
</evidence>
<dbReference type="RefSeq" id="WP_076588808.1">
    <property type="nucleotide sequence ID" value="NZ_JABEYA020000005.1"/>
</dbReference>